<dbReference type="Gene3D" id="3.40.50.10070">
    <property type="entry name" value="TolB, N-terminal domain"/>
    <property type="match status" value="1"/>
</dbReference>
<feature type="repeat" description="TPR" evidence="5">
    <location>
        <begin position="519"/>
        <end position="552"/>
    </location>
</feature>
<protein>
    <submittedName>
        <fullName evidence="8">Tetratricopeptide repeat protein</fullName>
    </submittedName>
</protein>
<accession>A0A538SFC3</accession>
<dbReference type="Pfam" id="PF13181">
    <property type="entry name" value="TPR_8"/>
    <property type="match status" value="1"/>
</dbReference>
<feature type="compositionally biased region" description="Polar residues" evidence="6">
    <location>
        <begin position="174"/>
        <end position="191"/>
    </location>
</feature>
<dbReference type="EMBL" id="VBOR01000043">
    <property type="protein sequence ID" value="TMQ50066.1"/>
    <property type="molecule type" value="Genomic_DNA"/>
</dbReference>
<dbReference type="PROSITE" id="PS00108">
    <property type="entry name" value="PROTEIN_KINASE_ST"/>
    <property type="match status" value="1"/>
</dbReference>
<evidence type="ECO:0000256" key="4">
    <source>
        <dbReference type="ARBA" id="ARBA00022840"/>
    </source>
</evidence>
<dbReference type="PROSITE" id="PS50011">
    <property type="entry name" value="PROTEIN_KINASE_DOM"/>
    <property type="match status" value="1"/>
</dbReference>
<evidence type="ECO:0000256" key="5">
    <source>
        <dbReference type="PROSITE-ProRule" id="PRU00339"/>
    </source>
</evidence>
<organism evidence="8 9">
    <name type="scientific">Eiseniibacteriota bacterium</name>
    <dbReference type="NCBI Taxonomy" id="2212470"/>
    <lineage>
        <taxon>Bacteria</taxon>
        <taxon>Candidatus Eiseniibacteriota</taxon>
    </lineage>
</organism>
<dbReference type="GO" id="GO:0004674">
    <property type="term" value="F:protein serine/threonine kinase activity"/>
    <property type="evidence" value="ECO:0007669"/>
    <property type="project" value="TreeGrafter"/>
</dbReference>
<keyword evidence="5" id="KW-0802">TPR repeat</keyword>
<reference evidence="8 9" key="1">
    <citation type="journal article" date="2019" name="Nat. Microbiol.">
        <title>Mediterranean grassland soil C-N compound turnover is dependent on rainfall and depth, and is mediated by genomically divergent microorganisms.</title>
        <authorList>
            <person name="Diamond S."/>
            <person name="Andeer P.F."/>
            <person name="Li Z."/>
            <person name="Crits-Christoph A."/>
            <person name="Burstein D."/>
            <person name="Anantharaman K."/>
            <person name="Lane K.R."/>
            <person name="Thomas B.C."/>
            <person name="Pan C."/>
            <person name="Northen T.R."/>
            <person name="Banfield J.F."/>
        </authorList>
    </citation>
    <scope>NUCLEOTIDE SEQUENCE [LARGE SCALE GENOMIC DNA]</scope>
    <source>
        <strain evidence="8">WS_1</strain>
    </source>
</reference>
<name>A0A538SFC3_UNCEI</name>
<keyword evidence="1" id="KW-0808">Transferase</keyword>
<evidence type="ECO:0000313" key="8">
    <source>
        <dbReference type="EMBL" id="TMQ50066.1"/>
    </source>
</evidence>
<sequence length="758" mass="83887">MSHDILGRLQSALSGRYDVRHELARGGMGKVFEARDEKHGRSVAIKVLDPELAAAIGAARFRAEIGTAARLSHPHIVPLFDSGEADGLLYYVMPLLTGESLRQRLLRERQLPIEDTIRIAREISDALHYAHGQGLVHRDVKPENIVLAGGHALILDFGIARSADTVPSPETHTLATIGTPTYMSPEQSSGVSMDGRSDQYSLACVVYEMLTGQPPFSGPTGDSVLLQHRTLDPRPVTALRPTAPGYLSQALARALAKNPADRYPGMAAFGDAISSTLTPPGRGTPGSQAEGRRMLAVLPLENRSADPEQEYFTDGMTEELITQLGKLQPKRLGVIARTSAMRYKKTDKSIEEVGRELGVEYVVEGSVRRAGDRIRITTQLIQVADQSQLWAQTYDRRVADVFDLQDEVASAVAKALEMELVSPASRAPEAQAEPASSEAYDAYLKGRFHWNRRTPEGLRLAIRWFEKAIELDPHFGRAYSGIADVHNVQITYFQAAPEKVYPIAVEAARRAVDLAPQLAETHASYASILAHAGRSAEAKPEFARALDIDPNYVPTLYWNAIYEVSEGRFEESLSLARRAQQLDPLSVTVEIVLGNIMWFARRGPEAIQHYQRGLELEPNMPWIHMRLLLCLAALGRLEEALAAIETLDSRVPHTLEAISMRAYVLGRMGRRDEARASLRQLEQRSEREYVAWELFAYAYLGLDDRDGLLRILSGGPKFGLIGRLLLAYDASFDPFRDDPRFRGVLPPRASAPVLLRSS</sequence>
<dbReference type="InterPro" id="IPR000719">
    <property type="entry name" value="Prot_kinase_dom"/>
</dbReference>
<dbReference type="CDD" id="cd14014">
    <property type="entry name" value="STKc_PknB_like"/>
    <property type="match status" value="1"/>
</dbReference>
<evidence type="ECO:0000313" key="9">
    <source>
        <dbReference type="Proteomes" id="UP000316292"/>
    </source>
</evidence>
<evidence type="ECO:0000256" key="2">
    <source>
        <dbReference type="ARBA" id="ARBA00022741"/>
    </source>
</evidence>
<dbReference type="Gene3D" id="3.30.200.20">
    <property type="entry name" value="Phosphorylase Kinase, domain 1"/>
    <property type="match status" value="1"/>
</dbReference>
<keyword evidence="2" id="KW-0547">Nucleotide-binding</keyword>
<gene>
    <name evidence="8" type="ORF">E6K71_03195</name>
</gene>
<dbReference type="PANTHER" id="PTHR43289:SF6">
    <property type="entry name" value="SERINE_THREONINE-PROTEIN KINASE NEKL-3"/>
    <property type="match status" value="1"/>
</dbReference>
<dbReference type="Pfam" id="PF00069">
    <property type="entry name" value="Pkinase"/>
    <property type="match status" value="1"/>
</dbReference>
<dbReference type="InterPro" id="IPR011009">
    <property type="entry name" value="Kinase-like_dom_sf"/>
</dbReference>
<dbReference type="Pfam" id="PF14559">
    <property type="entry name" value="TPR_19"/>
    <property type="match status" value="1"/>
</dbReference>
<keyword evidence="3" id="KW-0418">Kinase</keyword>
<feature type="repeat" description="TPR" evidence="5">
    <location>
        <begin position="587"/>
        <end position="620"/>
    </location>
</feature>
<dbReference type="SMART" id="SM00220">
    <property type="entry name" value="S_TKc"/>
    <property type="match status" value="1"/>
</dbReference>
<dbReference type="PROSITE" id="PS50005">
    <property type="entry name" value="TPR"/>
    <property type="match status" value="2"/>
</dbReference>
<dbReference type="GO" id="GO:0005524">
    <property type="term" value="F:ATP binding"/>
    <property type="evidence" value="ECO:0007669"/>
    <property type="project" value="UniProtKB-KW"/>
</dbReference>
<dbReference type="InterPro" id="IPR011990">
    <property type="entry name" value="TPR-like_helical_dom_sf"/>
</dbReference>
<feature type="domain" description="Protein kinase" evidence="7">
    <location>
        <begin position="17"/>
        <end position="277"/>
    </location>
</feature>
<dbReference type="PANTHER" id="PTHR43289">
    <property type="entry name" value="MITOGEN-ACTIVATED PROTEIN KINASE KINASE KINASE 20-RELATED"/>
    <property type="match status" value="1"/>
</dbReference>
<keyword evidence="4" id="KW-0067">ATP-binding</keyword>
<evidence type="ECO:0000256" key="1">
    <source>
        <dbReference type="ARBA" id="ARBA00022679"/>
    </source>
</evidence>
<dbReference type="SUPFAM" id="SSF56112">
    <property type="entry name" value="Protein kinase-like (PK-like)"/>
    <property type="match status" value="1"/>
</dbReference>
<dbReference type="Gene3D" id="1.25.40.10">
    <property type="entry name" value="Tetratricopeptide repeat domain"/>
    <property type="match status" value="2"/>
</dbReference>
<feature type="region of interest" description="Disordered" evidence="6">
    <location>
        <begin position="174"/>
        <end position="194"/>
    </location>
</feature>
<dbReference type="Gene3D" id="1.10.510.10">
    <property type="entry name" value="Transferase(Phosphotransferase) domain 1"/>
    <property type="match status" value="1"/>
</dbReference>
<evidence type="ECO:0000256" key="6">
    <source>
        <dbReference type="SAM" id="MobiDB-lite"/>
    </source>
</evidence>
<dbReference type="SMART" id="SM00028">
    <property type="entry name" value="TPR"/>
    <property type="match status" value="4"/>
</dbReference>
<evidence type="ECO:0000259" key="7">
    <source>
        <dbReference type="PROSITE" id="PS50011"/>
    </source>
</evidence>
<dbReference type="SUPFAM" id="SSF48452">
    <property type="entry name" value="TPR-like"/>
    <property type="match status" value="1"/>
</dbReference>
<dbReference type="InterPro" id="IPR008271">
    <property type="entry name" value="Ser/Thr_kinase_AS"/>
</dbReference>
<proteinExistence type="predicted"/>
<dbReference type="InterPro" id="IPR019734">
    <property type="entry name" value="TPR_rpt"/>
</dbReference>
<dbReference type="AlphaFoldDB" id="A0A538SFC3"/>
<comment type="caution">
    <text evidence="8">The sequence shown here is derived from an EMBL/GenBank/DDBJ whole genome shotgun (WGS) entry which is preliminary data.</text>
</comment>
<dbReference type="Proteomes" id="UP000316292">
    <property type="component" value="Unassembled WGS sequence"/>
</dbReference>
<evidence type="ECO:0000256" key="3">
    <source>
        <dbReference type="ARBA" id="ARBA00022777"/>
    </source>
</evidence>